<dbReference type="InterPro" id="IPR036895">
    <property type="entry name" value="Uracil-DNA_glycosylase-like_sf"/>
</dbReference>
<organism evidence="1 2">
    <name type="scientific">Spirosoma flavum</name>
    <dbReference type="NCBI Taxonomy" id="2048557"/>
    <lineage>
        <taxon>Bacteria</taxon>
        <taxon>Pseudomonadati</taxon>
        <taxon>Bacteroidota</taxon>
        <taxon>Cytophagia</taxon>
        <taxon>Cytophagales</taxon>
        <taxon>Cytophagaceae</taxon>
        <taxon>Spirosoma</taxon>
    </lineage>
</organism>
<reference evidence="2" key="1">
    <citation type="journal article" date="2019" name="Int. J. Syst. Evol. Microbiol.">
        <title>The Global Catalogue of Microorganisms (GCM) 10K type strain sequencing project: providing services to taxonomists for standard genome sequencing and annotation.</title>
        <authorList>
            <consortium name="The Broad Institute Genomics Platform"/>
            <consortium name="The Broad Institute Genome Sequencing Center for Infectious Disease"/>
            <person name="Wu L."/>
            <person name="Ma J."/>
        </authorList>
    </citation>
    <scope>NUCLEOTIDE SEQUENCE [LARGE SCALE GENOMIC DNA]</scope>
    <source>
        <strain evidence="2">KCTC 52490</strain>
    </source>
</reference>
<dbReference type="Proteomes" id="UP001597512">
    <property type="component" value="Unassembled WGS sequence"/>
</dbReference>
<name>A0ABW6AQ06_9BACT</name>
<dbReference type="RefSeq" id="WP_381504678.1">
    <property type="nucleotide sequence ID" value="NZ_JBHUOM010000022.1"/>
</dbReference>
<keyword evidence="2" id="KW-1185">Reference proteome</keyword>
<evidence type="ECO:0000313" key="1">
    <source>
        <dbReference type="EMBL" id="MFD2936139.1"/>
    </source>
</evidence>
<sequence length="190" mass="22234">MRTIHHQFQQRDFYEPTWKVKYLFLGTFNPMGGKPVNYYYGRKSNQTWKILSKLFIEQFNVSDIDQLKRLLEKTGIACMDLIHTVRAPEERVDKILGKGYNDSKIINKSVIRDYNTDRILSIINANKDVKVYSTWGKGPSLKEWKAEVQRIDNKASIVQLVSPSMVAKVPVGNKKFDYMVADWNQKIKKR</sequence>
<comment type="caution">
    <text evidence="1">The sequence shown here is derived from an EMBL/GenBank/DDBJ whole genome shotgun (WGS) entry which is preliminary data.</text>
</comment>
<accession>A0ABW6AQ06</accession>
<proteinExistence type="predicted"/>
<dbReference type="EMBL" id="JBHUOM010000022">
    <property type="protein sequence ID" value="MFD2936139.1"/>
    <property type="molecule type" value="Genomic_DNA"/>
</dbReference>
<protein>
    <submittedName>
        <fullName evidence="1">Uncharacterized protein</fullName>
    </submittedName>
</protein>
<evidence type="ECO:0000313" key="2">
    <source>
        <dbReference type="Proteomes" id="UP001597512"/>
    </source>
</evidence>
<dbReference type="Gene3D" id="3.40.470.10">
    <property type="entry name" value="Uracil-DNA glycosylase-like domain"/>
    <property type="match status" value="1"/>
</dbReference>
<gene>
    <name evidence="1" type="ORF">ACFS25_20315</name>
</gene>